<dbReference type="Gene3D" id="2.130.10.130">
    <property type="entry name" value="Integrin alpha, N-terminal"/>
    <property type="match status" value="1"/>
</dbReference>
<keyword evidence="1" id="KW-1133">Transmembrane helix</keyword>
<dbReference type="SUPFAM" id="SSF69318">
    <property type="entry name" value="Integrin alpha N-terminal domain"/>
    <property type="match status" value="1"/>
</dbReference>
<keyword evidence="1" id="KW-0472">Membrane</keyword>
<proteinExistence type="predicted"/>
<feature type="transmembrane region" description="Helical" evidence="1">
    <location>
        <begin position="12"/>
        <end position="31"/>
    </location>
</feature>
<sequence length="474" mass="53496">MMRQRGGRQVRLRVLAAVICMLGITGCQYTATPADLLLGPRDTPENAELAAAVREALPARAKLSLPDQDEAMSAVRKADVDGDGSKEAIVTFINEAEEQQVLLLKEGVEGWRLWFTFGERSSYGIDWIDVTDLDGDGNPEMLIGWNQYEMFDRTLNVYQIRPQEEYKTAPRPIAELSYSKSVLGDIDGNGRDEIVLIREEQLGKEDQLFGLMDRTLHVYRLERGSIANTETAALSSEVNGYYNLVVGKIAENRYGIVADAGLGAHSSMTIMLAWENGRLVQVYPMRGSEYDSSFNVYSTESGDGNSDGILEIQVLKEAMGQPSNATMSELVLIEQWKQWDGKGDFHVVMEQYADYSKRYAIRFPEKWYDQVTVRRPEGDEKGQLYIEIYEEASGKRLPLFVIHSTPLGDWNALEQAWKDQGVRYSELAKGAGMVHAAEWEEPMEDWTAEELALYNDLQLNGDELKRLFKLLPEN</sequence>
<dbReference type="RefSeq" id="WP_258386990.1">
    <property type="nucleotide sequence ID" value="NZ_CP091430.1"/>
</dbReference>
<keyword evidence="3" id="KW-1185">Reference proteome</keyword>
<dbReference type="PROSITE" id="PS51257">
    <property type="entry name" value="PROKAR_LIPOPROTEIN"/>
    <property type="match status" value="1"/>
</dbReference>
<accession>A0ABY5SAG4</accession>
<name>A0ABY5SAG4_9BACL</name>
<organism evidence="2 3">
    <name type="scientific">Paenibacillus spongiae</name>
    <dbReference type="NCBI Taxonomy" id="2909671"/>
    <lineage>
        <taxon>Bacteria</taxon>
        <taxon>Bacillati</taxon>
        <taxon>Bacillota</taxon>
        <taxon>Bacilli</taxon>
        <taxon>Bacillales</taxon>
        <taxon>Paenibacillaceae</taxon>
        <taxon>Paenibacillus</taxon>
    </lineage>
</organism>
<evidence type="ECO:0000313" key="3">
    <source>
        <dbReference type="Proteomes" id="UP001057877"/>
    </source>
</evidence>
<reference evidence="2" key="1">
    <citation type="submission" date="2022-01" db="EMBL/GenBank/DDBJ databases">
        <title>Paenibacillus spongiae sp. nov., isolated from marine sponge.</title>
        <authorList>
            <person name="Li Z."/>
            <person name="Zhang M."/>
        </authorList>
    </citation>
    <scope>NUCLEOTIDE SEQUENCE</scope>
    <source>
        <strain evidence="2">PHS-Z3</strain>
    </source>
</reference>
<evidence type="ECO:0000256" key="1">
    <source>
        <dbReference type="SAM" id="Phobius"/>
    </source>
</evidence>
<gene>
    <name evidence="2" type="ORF">L1F29_03375</name>
</gene>
<dbReference type="Proteomes" id="UP001057877">
    <property type="component" value="Chromosome"/>
</dbReference>
<dbReference type="InterPro" id="IPR028994">
    <property type="entry name" value="Integrin_alpha_N"/>
</dbReference>
<dbReference type="EMBL" id="CP091430">
    <property type="protein sequence ID" value="UVI30926.1"/>
    <property type="molecule type" value="Genomic_DNA"/>
</dbReference>
<keyword evidence="1" id="KW-0812">Transmembrane</keyword>
<protein>
    <submittedName>
        <fullName evidence="2">VCBS repeat-containing protein</fullName>
    </submittedName>
</protein>
<evidence type="ECO:0000313" key="2">
    <source>
        <dbReference type="EMBL" id="UVI30926.1"/>
    </source>
</evidence>